<proteinExistence type="predicted"/>
<sequence length="105" mass="11348">MGRTAQGLQTGLSNLDLAVSVSRQIPLPQSTRGRSTTICLISCVHALSVKCHSPPCMWARYPAPSVKHPDSHSMLVPLGLWSTLHSARNRSLSPLASILHEAWLG</sequence>
<dbReference type="EMBL" id="AMCV02000001">
    <property type="protein sequence ID" value="TDZ26178.1"/>
    <property type="molecule type" value="Genomic_DNA"/>
</dbReference>
<protein>
    <submittedName>
        <fullName evidence="1">Uncharacterized protein</fullName>
    </submittedName>
</protein>
<comment type="caution">
    <text evidence="1">The sequence shown here is derived from an EMBL/GenBank/DDBJ whole genome shotgun (WGS) entry which is preliminary data.</text>
</comment>
<evidence type="ECO:0000313" key="1">
    <source>
        <dbReference type="EMBL" id="TDZ26178.1"/>
    </source>
</evidence>
<organism evidence="1 2">
    <name type="scientific">Colletotrichum orbiculare (strain 104-T / ATCC 96160 / CBS 514.97 / LARS 414 / MAFF 240422)</name>
    <name type="common">Cucumber anthracnose fungus</name>
    <name type="synonym">Colletotrichum lagenarium</name>
    <dbReference type="NCBI Taxonomy" id="1213857"/>
    <lineage>
        <taxon>Eukaryota</taxon>
        <taxon>Fungi</taxon>
        <taxon>Dikarya</taxon>
        <taxon>Ascomycota</taxon>
        <taxon>Pezizomycotina</taxon>
        <taxon>Sordariomycetes</taxon>
        <taxon>Hypocreomycetidae</taxon>
        <taxon>Glomerellales</taxon>
        <taxon>Glomerellaceae</taxon>
        <taxon>Colletotrichum</taxon>
        <taxon>Colletotrichum orbiculare species complex</taxon>
    </lineage>
</organism>
<reference evidence="2" key="1">
    <citation type="journal article" date="2013" name="New Phytol.">
        <title>Comparative genomic and transcriptomic analyses reveal the hemibiotrophic stage shift of Colletotrichum fungi.</title>
        <authorList>
            <person name="Gan P."/>
            <person name="Ikeda K."/>
            <person name="Irieda H."/>
            <person name="Narusaka M."/>
            <person name="O'Connell R.J."/>
            <person name="Narusaka Y."/>
            <person name="Takano Y."/>
            <person name="Kubo Y."/>
            <person name="Shirasu K."/>
        </authorList>
    </citation>
    <scope>NUCLEOTIDE SEQUENCE [LARGE SCALE GENOMIC DNA]</scope>
    <source>
        <strain evidence="2">104-T / ATCC 96160 / CBS 514.97 / LARS 414 / MAFF 240422</strain>
    </source>
</reference>
<gene>
    <name evidence="1" type="ORF">Cob_v000248</name>
</gene>
<evidence type="ECO:0000313" key="2">
    <source>
        <dbReference type="Proteomes" id="UP000014480"/>
    </source>
</evidence>
<name>A0A484G7S6_COLOR</name>
<dbReference type="Proteomes" id="UP000014480">
    <property type="component" value="Unassembled WGS sequence"/>
</dbReference>
<keyword evidence="2" id="KW-1185">Reference proteome</keyword>
<dbReference type="AlphaFoldDB" id="A0A484G7S6"/>
<accession>A0A484G7S6</accession>
<reference evidence="2" key="2">
    <citation type="journal article" date="2019" name="Mol. Plant Microbe Interact.">
        <title>Genome sequence resources for four phytopathogenic fungi from the Colletotrichum orbiculare species complex.</title>
        <authorList>
            <person name="Gan P."/>
            <person name="Tsushima A."/>
            <person name="Narusaka M."/>
            <person name="Narusaka Y."/>
            <person name="Takano Y."/>
            <person name="Kubo Y."/>
            <person name="Shirasu K."/>
        </authorList>
    </citation>
    <scope>GENOME REANNOTATION</scope>
    <source>
        <strain evidence="2">104-T / ATCC 96160 / CBS 514.97 / LARS 414 / MAFF 240422</strain>
    </source>
</reference>